<sequence>MKVKQVVIFAVLCICAIIGMTIYIEQSKSCLKQSVYTVDINRQIQDIERSWDDYKNKNNELIDKTTKYDYCIIDSNNMVLEYTDADVANNIQTATSRFDVVRNIEVDDEVVGYLIIKNDLRDRYNSKIDSIALFAVCICGAMLIVFLAGFYYINSRMLKPFDKLKKYATRIASGDLAVPLDMDRNHIFGEFTESFDIMREELLKAREIEKKADASKKELVAQLSHDIKTPVASIKAMTDVLSLGDLNDEERKTIKSIDEKADKIDSLISNLFHATLEELEELNVTVGEVSSKELLSILEESDYLDKVVDEKGNSIKKEGFLPIKDSIVNVDKLRISQVFSNIITNSYKYAASQIVLKSEYKEGFLLVELTDKGKGVNPDELDSIMEKFSRGTNAKGKDGSGLGLFISKYLMEKMDGSIECENVVDEKTNEVAGFRVKLYMKLS</sequence>
<evidence type="ECO:0000256" key="3">
    <source>
        <dbReference type="ARBA" id="ARBA00012438"/>
    </source>
</evidence>
<evidence type="ECO:0000259" key="12">
    <source>
        <dbReference type="PROSITE" id="PS50109"/>
    </source>
</evidence>
<dbReference type="SMART" id="SM00387">
    <property type="entry name" value="HATPase_c"/>
    <property type="match status" value="1"/>
</dbReference>
<keyword evidence="15" id="KW-1185">Reference proteome</keyword>
<dbReference type="InterPro" id="IPR003594">
    <property type="entry name" value="HATPase_dom"/>
</dbReference>
<evidence type="ECO:0000259" key="13">
    <source>
        <dbReference type="PROSITE" id="PS50885"/>
    </source>
</evidence>
<evidence type="ECO:0000313" key="14">
    <source>
        <dbReference type="EMBL" id="SKA61884.1"/>
    </source>
</evidence>
<evidence type="ECO:0000256" key="11">
    <source>
        <dbReference type="SAM" id="Phobius"/>
    </source>
</evidence>
<dbReference type="RefSeq" id="WP_078765473.1">
    <property type="nucleotide sequence ID" value="NZ_FUXZ01000003.1"/>
</dbReference>
<dbReference type="Gene3D" id="1.10.287.130">
    <property type="match status" value="1"/>
</dbReference>
<dbReference type="InterPro" id="IPR003661">
    <property type="entry name" value="HisK_dim/P_dom"/>
</dbReference>
<dbReference type="GO" id="GO:0005886">
    <property type="term" value="C:plasma membrane"/>
    <property type="evidence" value="ECO:0007669"/>
    <property type="project" value="TreeGrafter"/>
</dbReference>
<dbReference type="SUPFAM" id="SSF55874">
    <property type="entry name" value="ATPase domain of HSP90 chaperone/DNA topoisomerase II/histidine kinase"/>
    <property type="match status" value="1"/>
</dbReference>
<evidence type="ECO:0000256" key="5">
    <source>
        <dbReference type="ARBA" id="ARBA00022679"/>
    </source>
</evidence>
<dbReference type="EMBL" id="FUXZ01000003">
    <property type="protein sequence ID" value="SKA61884.1"/>
    <property type="molecule type" value="Genomic_DNA"/>
</dbReference>
<keyword evidence="4" id="KW-0597">Phosphoprotein</keyword>
<dbReference type="InterPro" id="IPR005467">
    <property type="entry name" value="His_kinase_dom"/>
</dbReference>
<keyword evidence="6 11" id="KW-0812">Transmembrane</keyword>
<accession>A0A1T4VA97</accession>
<dbReference type="PROSITE" id="PS50109">
    <property type="entry name" value="HIS_KIN"/>
    <property type="match status" value="1"/>
</dbReference>
<dbReference type="OrthoDB" id="335833at2"/>
<dbReference type="SMART" id="SM00304">
    <property type="entry name" value="HAMP"/>
    <property type="match status" value="1"/>
</dbReference>
<dbReference type="GO" id="GO:0000155">
    <property type="term" value="F:phosphorelay sensor kinase activity"/>
    <property type="evidence" value="ECO:0007669"/>
    <property type="project" value="InterPro"/>
</dbReference>
<dbReference type="Pfam" id="PF00512">
    <property type="entry name" value="HisKA"/>
    <property type="match status" value="1"/>
</dbReference>
<keyword evidence="9" id="KW-0902">Two-component regulatory system</keyword>
<evidence type="ECO:0000256" key="7">
    <source>
        <dbReference type="ARBA" id="ARBA00022777"/>
    </source>
</evidence>
<keyword evidence="8 11" id="KW-1133">Transmembrane helix</keyword>
<name>A0A1T4VA97_9FIRM</name>
<keyword evidence="10 11" id="KW-0472">Membrane</keyword>
<dbReference type="Gene3D" id="3.30.565.10">
    <property type="entry name" value="Histidine kinase-like ATPase, C-terminal domain"/>
    <property type="match status" value="1"/>
</dbReference>
<comment type="subcellular location">
    <subcellularLocation>
        <location evidence="2">Membrane</location>
        <topology evidence="2">Multi-pass membrane protein</topology>
    </subcellularLocation>
</comment>
<dbReference type="SUPFAM" id="SSF47384">
    <property type="entry name" value="Homodimeric domain of signal transducing histidine kinase"/>
    <property type="match status" value="1"/>
</dbReference>
<dbReference type="Pfam" id="PF00672">
    <property type="entry name" value="HAMP"/>
    <property type="match status" value="1"/>
</dbReference>
<evidence type="ECO:0000256" key="8">
    <source>
        <dbReference type="ARBA" id="ARBA00022989"/>
    </source>
</evidence>
<dbReference type="Gene3D" id="6.10.340.10">
    <property type="match status" value="1"/>
</dbReference>
<dbReference type="SMART" id="SM00388">
    <property type="entry name" value="HisKA"/>
    <property type="match status" value="1"/>
</dbReference>
<dbReference type="CDD" id="cd00082">
    <property type="entry name" value="HisKA"/>
    <property type="match status" value="1"/>
</dbReference>
<reference evidence="14 15" key="1">
    <citation type="submission" date="2017-02" db="EMBL/GenBank/DDBJ databases">
        <authorList>
            <person name="Peterson S.W."/>
        </authorList>
    </citation>
    <scope>NUCLEOTIDE SEQUENCE [LARGE SCALE GENOMIC DNA]</scope>
    <source>
        <strain evidence="14 15">ATCC 35992</strain>
    </source>
</reference>
<dbReference type="InterPro" id="IPR036097">
    <property type="entry name" value="HisK_dim/P_sf"/>
</dbReference>
<dbReference type="STRING" id="39495.SAMN02745111_00586"/>
<evidence type="ECO:0000256" key="9">
    <source>
        <dbReference type="ARBA" id="ARBA00023012"/>
    </source>
</evidence>
<evidence type="ECO:0000256" key="4">
    <source>
        <dbReference type="ARBA" id="ARBA00022553"/>
    </source>
</evidence>
<keyword evidence="5" id="KW-0808">Transferase</keyword>
<evidence type="ECO:0000256" key="2">
    <source>
        <dbReference type="ARBA" id="ARBA00004141"/>
    </source>
</evidence>
<dbReference type="InterPro" id="IPR004358">
    <property type="entry name" value="Sig_transdc_His_kin-like_C"/>
</dbReference>
<organism evidence="14 15">
    <name type="scientific">Eubacterium uniforme</name>
    <dbReference type="NCBI Taxonomy" id="39495"/>
    <lineage>
        <taxon>Bacteria</taxon>
        <taxon>Bacillati</taxon>
        <taxon>Bacillota</taxon>
        <taxon>Clostridia</taxon>
        <taxon>Eubacteriales</taxon>
        <taxon>Eubacteriaceae</taxon>
        <taxon>Eubacterium</taxon>
    </lineage>
</organism>
<proteinExistence type="predicted"/>
<dbReference type="CDD" id="cd06225">
    <property type="entry name" value="HAMP"/>
    <property type="match status" value="1"/>
</dbReference>
<dbReference type="InterPro" id="IPR003660">
    <property type="entry name" value="HAMP_dom"/>
</dbReference>
<feature type="domain" description="HAMP" evidence="13">
    <location>
        <begin position="155"/>
        <end position="207"/>
    </location>
</feature>
<dbReference type="PRINTS" id="PR00344">
    <property type="entry name" value="BCTRLSENSOR"/>
</dbReference>
<dbReference type="SUPFAM" id="SSF158472">
    <property type="entry name" value="HAMP domain-like"/>
    <property type="match status" value="1"/>
</dbReference>
<dbReference type="InterPro" id="IPR050398">
    <property type="entry name" value="HssS/ArlS-like"/>
</dbReference>
<evidence type="ECO:0000256" key="10">
    <source>
        <dbReference type="ARBA" id="ARBA00023136"/>
    </source>
</evidence>
<evidence type="ECO:0000256" key="1">
    <source>
        <dbReference type="ARBA" id="ARBA00000085"/>
    </source>
</evidence>
<dbReference type="PANTHER" id="PTHR45528:SF8">
    <property type="entry name" value="HISTIDINE KINASE"/>
    <property type="match status" value="1"/>
</dbReference>
<dbReference type="InterPro" id="IPR036890">
    <property type="entry name" value="HATPase_C_sf"/>
</dbReference>
<protein>
    <recommendedName>
        <fullName evidence="3">histidine kinase</fullName>
        <ecNumber evidence="3">2.7.13.3</ecNumber>
    </recommendedName>
</protein>
<evidence type="ECO:0000256" key="6">
    <source>
        <dbReference type="ARBA" id="ARBA00022692"/>
    </source>
</evidence>
<dbReference type="AlphaFoldDB" id="A0A1T4VA97"/>
<dbReference type="EC" id="2.7.13.3" evidence="3"/>
<feature type="transmembrane region" description="Helical" evidence="11">
    <location>
        <begin position="131"/>
        <end position="153"/>
    </location>
</feature>
<comment type="catalytic activity">
    <reaction evidence="1">
        <text>ATP + protein L-histidine = ADP + protein N-phospho-L-histidine.</text>
        <dbReference type="EC" id="2.7.13.3"/>
    </reaction>
</comment>
<feature type="transmembrane region" description="Helical" evidence="11">
    <location>
        <begin position="6"/>
        <end position="24"/>
    </location>
</feature>
<feature type="domain" description="Histidine kinase" evidence="12">
    <location>
        <begin position="222"/>
        <end position="443"/>
    </location>
</feature>
<gene>
    <name evidence="14" type="ORF">SAMN02745111_00586</name>
</gene>
<dbReference type="Proteomes" id="UP000190814">
    <property type="component" value="Unassembled WGS sequence"/>
</dbReference>
<keyword evidence="7 14" id="KW-0418">Kinase</keyword>
<evidence type="ECO:0000313" key="15">
    <source>
        <dbReference type="Proteomes" id="UP000190814"/>
    </source>
</evidence>
<dbReference type="Pfam" id="PF02518">
    <property type="entry name" value="HATPase_c"/>
    <property type="match status" value="1"/>
</dbReference>
<dbReference type="PANTHER" id="PTHR45528">
    <property type="entry name" value="SENSOR HISTIDINE KINASE CPXA"/>
    <property type="match status" value="1"/>
</dbReference>
<dbReference type="PROSITE" id="PS50885">
    <property type="entry name" value="HAMP"/>
    <property type="match status" value="1"/>
</dbReference>